<protein>
    <submittedName>
        <fullName evidence="1">Uncharacterized protein</fullName>
    </submittedName>
</protein>
<name>A0AAW2UG19_9LAMI</name>
<reference evidence="1" key="1">
    <citation type="submission" date="2020-06" db="EMBL/GenBank/DDBJ databases">
        <authorList>
            <person name="Li T."/>
            <person name="Hu X."/>
            <person name="Zhang T."/>
            <person name="Song X."/>
            <person name="Zhang H."/>
            <person name="Dai N."/>
            <person name="Sheng W."/>
            <person name="Hou X."/>
            <person name="Wei L."/>
        </authorList>
    </citation>
    <scope>NUCLEOTIDE SEQUENCE</scope>
    <source>
        <strain evidence="1">KEN1</strain>
        <tissue evidence="1">Leaf</tissue>
    </source>
</reference>
<gene>
    <name evidence="1" type="ORF">Slati_3422800</name>
</gene>
<dbReference type="InterPro" id="IPR004242">
    <property type="entry name" value="Transposase_21"/>
</dbReference>
<reference evidence="1" key="2">
    <citation type="journal article" date="2024" name="Plant">
        <title>Genomic evolution and insights into agronomic trait innovations of Sesamum species.</title>
        <authorList>
            <person name="Miao H."/>
            <person name="Wang L."/>
            <person name="Qu L."/>
            <person name="Liu H."/>
            <person name="Sun Y."/>
            <person name="Le M."/>
            <person name="Wang Q."/>
            <person name="Wei S."/>
            <person name="Zheng Y."/>
            <person name="Lin W."/>
            <person name="Duan Y."/>
            <person name="Cao H."/>
            <person name="Xiong S."/>
            <person name="Wang X."/>
            <person name="Wei L."/>
            <person name="Li C."/>
            <person name="Ma Q."/>
            <person name="Ju M."/>
            <person name="Zhao R."/>
            <person name="Li G."/>
            <person name="Mu C."/>
            <person name="Tian Q."/>
            <person name="Mei H."/>
            <person name="Zhang T."/>
            <person name="Gao T."/>
            <person name="Zhang H."/>
        </authorList>
    </citation>
    <scope>NUCLEOTIDE SEQUENCE</scope>
    <source>
        <strain evidence="1">KEN1</strain>
    </source>
</reference>
<evidence type="ECO:0000313" key="1">
    <source>
        <dbReference type="EMBL" id="KAL0415909.1"/>
    </source>
</evidence>
<proteinExistence type="predicted"/>
<organism evidence="1">
    <name type="scientific">Sesamum latifolium</name>
    <dbReference type="NCBI Taxonomy" id="2727402"/>
    <lineage>
        <taxon>Eukaryota</taxon>
        <taxon>Viridiplantae</taxon>
        <taxon>Streptophyta</taxon>
        <taxon>Embryophyta</taxon>
        <taxon>Tracheophyta</taxon>
        <taxon>Spermatophyta</taxon>
        <taxon>Magnoliopsida</taxon>
        <taxon>eudicotyledons</taxon>
        <taxon>Gunneridae</taxon>
        <taxon>Pentapetalae</taxon>
        <taxon>asterids</taxon>
        <taxon>lamiids</taxon>
        <taxon>Lamiales</taxon>
        <taxon>Pedaliaceae</taxon>
        <taxon>Sesamum</taxon>
    </lineage>
</organism>
<dbReference type="AlphaFoldDB" id="A0AAW2UG19"/>
<dbReference type="Pfam" id="PF02992">
    <property type="entry name" value="Transposase_21"/>
    <property type="match status" value="1"/>
</dbReference>
<sequence>MTDEVMYDLCMKGFMMRYYNWTAHGETQVIEYYDDLLAPVSMETPVAPDTAMHWGDFEQMNWDQKMVYDVVGPHFFSTHPDLEPEVPAVLILSMVVRPTLVCTAIMCQDYRIDFLLKTTLGWSTASSAMTRGTNRPGIETSNARSLCIPYLVTTEDITWHVCHQIQEGSMCHPSDVEAWRHFDRSYPNSAVEPCNVRLPLCTNGFTPHEQYERTYSCWSVILTPYNLPTEMCMKSEYMFLTMVIPGPSNLWTS</sequence>
<comment type="caution">
    <text evidence="1">The sequence shown here is derived from an EMBL/GenBank/DDBJ whole genome shotgun (WGS) entry which is preliminary data.</text>
</comment>
<accession>A0AAW2UG19</accession>
<dbReference type="EMBL" id="JACGWN010000012">
    <property type="protein sequence ID" value="KAL0415909.1"/>
    <property type="molecule type" value="Genomic_DNA"/>
</dbReference>